<evidence type="ECO:0000259" key="8">
    <source>
        <dbReference type="Pfam" id="PF01094"/>
    </source>
</evidence>
<organism evidence="9 10">
    <name type="scientific">Pristionchus entomophagus</name>
    <dbReference type="NCBI Taxonomy" id="358040"/>
    <lineage>
        <taxon>Eukaryota</taxon>
        <taxon>Metazoa</taxon>
        <taxon>Ecdysozoa</taxon>
        <taxon>Nematoda</taxon>
        <taxon>Chromadorea</taxon>
        <taxon>Rhabditida</taxon>
        <taxon>Rhabditina</taxon>
        <taxon>Diplogasteromorpha</taxon>
        <taxon>Diplogasteroidea</taxon>
        <taxon>Neodiplogasteridae</taxon>
        <taxon>Pristionchus</taxon>
    </lineage>
</organism>
<name>A0AAV5TF39_9BILA</name>
<evidence type="ECO:0000256" key="6">
    <source>
        <dbReference type="SAM" id="MobiDB-lite"/>
    </source>
</evidence>
<dbReference type="SUPFAM" id="SSF53822">
    <property type="entry name" value="Periplasmic binding protein-like I"/>
    <property type="match status" value="1"/>
</dbReference>
<feature type="transmembrane region" description="Helical" evidence="7">
    <location>
        <begin position="546"/>
        <end position="565"/>
    </location>
</feature>
<evidence type="ECO:0000256" key="2">
    <source>
        <dbReference type="ARBA" id="ARBA00022692"/>
    </source>
</evidence>
<sequence length="967" mass="106688">MRMKKSRDGVKIALAKSAASPSNRLQNDILIVPPPKGSRLYVLVLIAVHESSEHAWKGTECGRVNLDGFIKLTAFLHALKEANSSPLLSSTLSLGAVIVDTCASDLRTIADLYELLAGSEISKSDLVAVIRDDDSHLPNVDLFVAQLGLPIIYAYPERGLSSATPPLPIDITPISTASPLQGPALNGLLVALKHTNSSCFSLLYDAPHKSLLSPIRAIADRLEMCIEERLQIDLDDNNADLAVRRLLLTESRAVLVLLSQPQWRQLLRAFREELVVADRFVLLSPSHSAWSSSRGFKQAWPFFDQILITATREIDQEEQHLRDERLTVLAKSLPDFPFHKAWIRHFWATAYECHIAGESIVPGEQQFSRPCSSLQQSLNFSSIAPAVDILPLERAVEALATALRKLVDSLCPGANLTSILDCTNQPASSLSSSLHSLEFVHSLTRSLAPPVILAPRSNRTVFFDRRMRIRRLGQAEGEMYFTELGLYDENTERLYANRPLTVRERDGAEKVLHSACPSCPCASLRLARHRPPPPPSISSSLRSPSLLAVSIVALLLSLLSLLGIYHQLLSEDAFRVCGMFSYAGLTCLCTLSPFFVLQSSPLACSARRFGLSTCIAAVYAPVFVETVFLSTGRYSPSGSSLFWMSAAIVGVQAVMVGEWSLFESSSSITFISGDPGAWRCAPGASFESRLLLSATIPAMLIPLSLILAMCRAKWMRPLTSLLTLHLAAFYMVAAVGLPLVGFERRDIVFAVGLLTFALTYLFVSLFRGRELSPIEHDDEDSLPRKSRGIMYGQGLMRIGGPLDVRCGRGIRRLDGTIGSVEWNEEDERKFNEAMAAASRGTTIERFHSKLGSGGHVFFINQHTGALTAREFREPTPLIDYPMDDKYIYAETMKRTEPETLRPTERLFVNTNTKPPKPAKRTSLPKSSPDHLPLPSVDARTLPIEEQPAHVADTPSDNDSFVFENERF</sequence>
<feature type="transmembrane region" description="Helical" evidence="7">
    <location>
        <begin position="690"/>
        <end position="710"/>
    </location>
</feature>
<keyword evidence="10" id="KW-1185">Reference proteome</keyword>
<gene>
    <name evidence="9" type="ORF">PENTCL1PPCAC_13690</name>
</gene>
<accession>A0AAV5TF39</accession>
<evidence type="ECO:0000256" key="4">
    <source>
        <dbReference type="ARBA" id="ARBA00023136"/>
    </source>
</evidence>
<feature type="region of interest" description="Disordered" evidence="6">
    <location>
        <begin position="907"/>
        <end position="967"/>
    </location>
</feature>
<feature type="transmembrane region" description="Helical" evidence="7">
    <location>
        <begin position="577"/>
        <end position="597"/>
    </location>
</feature>
<evidence type="ECO:0000256" key="1">
    <source>
        <dbReference type="ARBA" id="ARBA00004370"/>
    </source>
</evidence>
<evidence type="ECO:0000256" key="7">
    <source>
        <dbReference type="SAM" id="Phobius"/>
    </source>
</evidence>
<feature type="transmembrane region" description="Helical" evidence="7">
    <location>
        <begin position="747"/>
        <end position="766"/>
    </location>
</feature>
<protein>
    <recommendedName>
        <fullName evidence="8">Receptor ligand binding region domain-containing protein</fullName>
    </recommendedName>
</protein>
<reference evidence="9" key="1">
    <citation type="submission" date="2023-10" db="EMBL/GenBank/DDBJ databases">
        <title>Genome assembly of Pristionchus species.</title>
        <authorList>
            <person name="Yoshida K."/>
            <person name="Sommer R.J."/>
        </authorList>
    </citation>
    <scope>NUCLEOTIDE SEQUENCE</scope>
    <source>
        <strain evidence="9">RS0144</strain>
    </source>
</reference>
<dbReference type="InterPro" id="IPR050726">
    <property type="entry name" value="mGluR"/>
</dbReference>
<dbReference type="Gene3D" id="3.40.50.2300">
    <property type="match status" value="2"/>
</dbReference>
<dbReference type="PANTHER" id="PTHR24060">
    <property type="entry name" value="METABOTROPIC GLUTAMATE RECEPTOR"/>
    <property type="match status" value="1"/>
</dbReference>
<feature type="transmembrane region" description="Helical" evidence="7">
    <location>
        <begin position="609"/>
        <end position="629"/>
    </location>
</feature>
<evidence type="ECO:0000256" key="3">
    <source>
        <dbReference type="ARBA" id="ARBA00022989"/>
    </source>
</evidence>
<dbReference type="InterPro" id="IPR001828">
    <property type="entry name" value="ANF_lig-bd_rcpt"/>
</dbReference>
<dbReference type="Pfam" id="PF01094">
    <property type="entry name" value="ANF_receptor"/>
    <property type="match status" value="1"/>
</dbReference>
<feature type="domain" description="Receptor ligand binding region" evidence="8">
    <location>
        <begin position="72"/>
        <end position="283"/>
    </location>
</feature>
<comment type="subcellular location">
    <subcellularLocation>
        <location evidence="1">Membrane</location>
    </subcellularLocation>
</comment>
<keyword evidence="5" id="KW-0325">Glycoprotein</keyword>
<keyword evidence="2 7" id="KW-0812">Transmembrane</keyword>
<feature type="transmembrane region" description="Helical" evidence="7">
    <location>
        <begin position="641"/>
        <end position="662"/>
    </location>
</feature>
<comment type="caution">
    <text evidence="9">The sequence shown here is derived from an EMBL/GenBank/DDBJ whole genome shotgun (WGS) entry which is preliminary data.</text>
</comment>
<dbReference type="GO" id="GO:0016020">
    <property type="term" value="C:membrane"/>
    <property type="evidence" value="ECO:0007669"/>
    <property type="project" value="UniProtKB-SubCell"/>
</dbReference>
<keyword evidence="4 7" id="KW-0472">Membrane</keyword>
<dbReference type="InterPro" id="IPR028082">
    <property type="entry name" value="Peripla_BP_I"/>
</dbReference>
<dbReference type="Proteomes" id="UP001432027">
    <property type="component" value="Unassembled WGS sequence"/>
</dbReference>
<keyword evidence="3 7" id="KW-1133">Transmembrane helix</keyword>
<dbReference type="AlphaFoldDB" id="A0AAV5TF39"/>
<proteinExistence type="predicted"/>
<evidence type="ECO:0000313" key="10">
    <source>
        <dbReference type="Proteomes" id="UP001432027"/>
    </source>
</evidence>
<evidence type="ECO:0000313" key="9">
    <source>
        <dbReference type="EMBL" id="GMS91515.1"/>
    </source>
</evidence>
<feature type="transmembrane region" description="Helical" evidence="7">
    <location>
        <begin position="722"/>
        <end position="741"/>
    </location>
</feature>
<evidence type="ECO:0000256" key="5">
    <source>
        <dbReference type="ARBA" id="ARBA00023180"/>
    </source>
</evidence>
<dbReference type="EMBL" id="BTSX01000003">
    <property type="protein sequence ID" value="GMS91515.1"/>
    <property type="molecule type" value="Genomic_DNA"/>
</dbReference>